<proteinExistence type="predicted"/>
<evidence type="ECO:0008006" key="3">
    <source>
        <dbReference type="Google" id="ProtNLM"/>
    </source>
</evidence>
<dbReference type="Proteomes" id="UP000676386">
    <property type="component" value="Unassembled WGS sequence"/>
</dbReference>
<organism evidence="1 2">
    <name type="scientific">Chitinophaga hostae</name>
    <dbReference type="NCBI Taxonomy" id="2831022"/>
    <lineage>
        <taxon>Bacteria</taxon>
        <taxon>Pseudomonadati</taxon>
        <taxon>Bacteroidota</taxon>
        <taxon>Chitinophagia</taxon>
        <taxon>Chitinophagales</taxon>
        <taxon>Chitinophagaceae</taxon>
        <taxon>Chitinophaga</taxon>
    </lineage>
</organism>
<gene>
    <name evidence="1" type="ORF">KE626_09940</name>
</gene>
<dbReference type="PROSITE" id="PS51257">
    <property type="entry name" value="PROKAR_LIPOPROTEIN"/>
    <property type="match status" value="1"/>
</dbReference>
<reference evidence="1 2" key="1">
    <citation type="submission" date="2021-04" db="EMBL/GenBank/DDBJ databases">
        <title>Chitinophaga sp. nov., isolated from the rhizosphere soil.</title>
        <authorList>
            <person name="He S."/>
        </authorList>
    </citation>
    <scope>NUCLEOTIDE SEQUENCE [LARGE SCALE GENOMIC DNA]</scope>
    <source>
        <strain evidence="1 2">2R12</strain>
    </source>
</reference>
<dbReference type="RefSeq" id="WP_211972734.1">
    <property type="nucleotide sequence ID" value="NZ_CBFHAM010000001.1"/>
</dbReference>
<name>A0ABS5IXR2_9BACT</name>
<protein>
    <recommendedName>
        <fullName evidence="3">Lipoprotein</fullName>
    </recommendedName>
</protein>
<dbReference type="EMBL" id="JAGTXB010000004">
    <property type="protein sequence ID" value="MBS0027628.1"/>
    <property type="molecule type" value="Genomic_DNA"/>
</dbReference>
<comment type="caution">
    <text evidence="1">The sequence shown here is derived from an EMBL/GenBank/DDBJ whole genome shotgun (WGS) entry which is preliminary data.</text>
</comment>
<dbReference type="Gene3D" id="3.40.390.70">
    <property type="match status" value="1"/>
</dbReference>
<evidence type="ECO:0000313" key="1">
    <source>
        <dbReference type="EMBL" id="MBS0027628.1"/>
    </source>
</evidence>
<sequence>MRHFLLRAITGSCLLFITWGLLSCSKEKTLSPNDPPVFYNLPQGNHPYDDSIVAFNKKYGSYILYKFTQQDFAYDLTSYVPMIAANANQAYVQQTLTFFRTQCLDLYPETFLRKTMPFRIVLAAYLDTIISSLGKPVDTSRSLTGFTASHNMIAIGWADSTLQQHSPQELRQVKAYLNRCYFQQALLSGALIIPDVFMRLGPAGGYQYVTGFQPEKGMLEAPSSEDAGRNASATWDFLCYINAITGHTKAELDATILSPSVDRNGKIQEKYDALVRYFKTQYGVDLQAVGDHR</sequence>
<accession>A0ABS5IXR2</accession>
<keyword evidence="2" id="KW-1185">Reference proteome</keyword>
<evidence type="ECO:0000313" key="2">
    <source>
        <dbReference type="Proteomes" id="UP000676386"/>
    </source>
</evidence>